<reference evidence="2" key="1">
    <citation type="submission" date="2018-04" db="EMBL/GenBank/DDBJ databases">
        <title>Whole genome sequencing of Hypsizygus marmoreus.</title>
        <authorList>
            <person name="Choi I.-G."/>
            <person name="Min B."/>
            <person name="Kim J.-G."/>
            <person name="Kim S."/>
            <person name="Oh Y.-L."/>
            <person name="Kong W.-S."/>
            <person name="Park H."/>
            <person name="Jeong J."/>
            <person name="Song E.-S."/>
        </authorList>
    </citation>
    <scope>NUCLEOTIDE SEQUENCE [LARGE SCALE GENOMIC DNA]</scope>
    <source>
        <strain evidence="2">51987-8</strain>
    </source>
</reference>
<keyword evidence="3" id="KW-1185">Reference proteome</keyword>
<evidence type="ECO:0000256" key="1">
    <source>
        <dbReference type="SAM" id="MobiDB-lite"/>
    </source>
</evidence>
<dbReference type="InParanoid" id="A0A369JVL4"/>
<name>A0A369JVL4_HYPMA</name>
<feature type="compositionally biased region" description="Low complexity" evidence="1">
    <location>
        <begin position="68"/>
        <end position="92"/>
    </location>
</feature>
<protein>
    <submittedName>
        <fullName evidence="2">Uncharacterized protein</fullName>
    </submittedName>
</protein>
<feature type="region of interest" description="Disordered" evidence="1">
    <location>
        <begin position="66"/>
        <end position="93"/>
    </location>
</feature>
<dbReference type="AlphaFoldDB" id="A0A369JVL4"/>
<evidence type="ECO:0000313" key="2">
    <source>
        <dbReference type="EMBL" id="RDB24587.1"/>
    </source>
</evidence>
<dbReference type="EMBL" id="LUEZ02000042">
    <property type="protein sequence ID" value="RDB24587.1"/>
    <property type="molecule type" value="Genomic_DNA"/>
</dbReference>
<sequence>MREKRFLLAGCPLRAPKEQLRYRVQDWTPLVLLDAPPASAPARAESFPSPSSASACPSCWELPKQVHSPRTVDSTTSTSSDASTSRTSTVVTGALQRLWPAEEEREKDRHRMKTLAALTSSLARAELAV</sequence>
<organism evidence="2 3">
    <name type="scientific">Hypsizygus marmoreus</name>
    <name type="common">White beech mushroom</name>
    <name type="synonym">Agaricus marmoreus</name>
    <dbReference type="NCBI Taxonomy" id="39966"/>
    <lineage>
        <taxon>Eukaryota</taxon>
        <taxon>Fungi</taxon>
        <taxon>Dikarya</taxon>
        <taxon>Basidiomycota</taxon>
        <taxon>Agaricomycotina</taxon>
        <taxon>Agaricomycetes</taxon>
        <taxon>Agaricomycetidae</taxon>
        <taxon>Agaricales</taxon>
        <taxon>Tricholomatineae</taxon>
        <taxon>Lyophyllaceae</taxon>
        <taxon>Hypsizygus</taxon>
    </lineage>
</organism>
<comment type="caution">
    <text evidence="2">The sequence shown here is derived from an EMBL/GenBank/DDBJ whole genome shotgun (WGS) entry which is preliminary data.</text>
</comment>
<evidence type="ECO:0000313" key="3">
    <source>
        <dbReference type="Proteomes" id="UP000076154"/>
    </source>
</evidence>
<accession>A0A369JVL4</accession>
<gene>
    <name evidence="2" type="ORF">Hypma_008251</name>
</gene>
<proteinExistence type="predicted"/>
<dbReference type="Proteomes" id="UP000076154">
    <property type="component" value="Unassembled WGS sequence"/>
</dbReference>